<dbReference type="SUPFAM" id="SSF50104">
    <property type="entry name" value="Translation proteins SH3-like domain"/>
    <property type="match status" value="1"/>
</dbReference>
<keyword evidence="3" id="KW-0687">Ribonucleoprotein</keyword>
<dbReference type="InterPro" id="IPR041988">
    <property type="entry name" value="Ribosomal_uL24_KOW"/>
</dbReference>
<dbReference type="NCBIfam" id="TIGR01079">
    <property type="entry name" value="rplX_bact"/>
    <property type="match status" value="1"/>
</dbReference>
<sequence>MSNKIRKGDNVIVLSGRDKGRRGAVLQVLPGALVLVEGINRVKKHSRANPQTNSPGGIIDKEMPLPL</sequence>
<reference evidence="6" key="1">
    <citation type="submission" date="2013-08" db="EMBL/GenBank/DDBJ databases">
        <authorList>
            <person name="Mendez C."/>
            <person name="Richter M."/>
            <person name="Ferrer M."/>
            <person name="Sanchez J."/>
        </authorList>
    </citation>
    <scope>NUCLEOTIDE SEQUENCE</scope>
</reference>
<dbReference type="InterPro" id="IPR005824">
    <property type="entry name" value="KOW"/>
</dbReference>
<dbReference type="Gene3D" id="2.30.30.30">
    <property type="match status" value="1"/>
</dbReference>
<reference evidence="6" key="2">
    <citation type="journal article" date="2014" name="ISME J.">
        <title>Microbial stratification in low pH oxic and suboxic macroscopic growths along an acid mine drainage.</title>
        <authorList>
            <person name="Mendez-Garcia C."/>
            <person name="Mesa V."/>
            <person name="Sprenger R.R."/>
            <person name="Richter M."/>
            <person name="Diez M.S."/>
            <person name="Solano J."/>
            <person name="Bargiela R."/>
            <person name="Golyshina O.V."/>
            <person name="Manteca A."/>
            <person name="Ramos J.L."/>
            <person name="Gallego J.R."/>
            <person name="Llorente I."/>
            <person name="Martins Dos Santos V.A."/>
            <person name="Jensen O.N."/>
            <person name="Pelaez A.I."/>
            <person name="Sanchez J."/>
            <person name="Ferrer M."/>
        </authorList>
    </citation>
    <scope>NUCLEOTIDE SEQUENCE</scope>
</reference>
<dbReference type="GO" id="GO:0003723">
    <property type="term" value="F:RNA binding"/>
    <property type="evidence" value="ECO:0007669"/>
    <property type="project" value="InterPro"/>
</dbReference>
<feature type="region of interest" description="Disordered" evidence="4">
    <location>
        <begin position="45"/>
        <end position="67"/>
    </location>
</feature>
<dbReference type="Pfam" id="PF17136">
    <property type="entry name" value="ribosomal_L24"/>
    <property type="match status" value="1"/>
</dbReference>
<evidence type="ECO:0000256" key="4">
    <source>
        <dbReference type="SAM" id="MobiDB-lite"/>
    </source>
</evidence>
<gene>
    <name evidence="6" type="ORF">B2A_02267</name>
</gene>
<dbReference type="InterPro" id="IPR008991">
    <property type="entry name" value="Translation_prot_SH3-like_sf"/>
</dbReference>
<dbReference type="InterPro" id="IPR057264">
    <property type="entry name" value="Ribosomal_uL24_C"/>
</dbReference>
<organism evidence="6">
    <name type="scientific">mine drainage metagenome</name>
    <dbReference type="NCBI Taxonomy" id="410659"/>
    <lineage>
        <taxon>unclassified sequences</taxon>
        <taxon>metagenomes</taxon>
        <taxon>ecological metagenomes</taxon>
    </lineage>
</organism>
<evidence type="ECO:0000256" key="2">
    <source>
        <dbReference type="ARBA" id="ARBA00022980"/>
    </source>
</evidence>
<protein>
    <submittedName>
        <fullName evidence="6">50S ribosomal protein L24</fullName>
    </submittedName>
</protein>
<dbReference type="PROSITE" id="PS01108">
    <property type="entry name" value="RIBOSOMAL_L24"/>
    <property type="match status" value="1"/>
</dbReference>
<dbReference type="GO" id="GO:0006412">
    <property type="term" value="P:translation"/>
    <property type="evidence" value="ECO:0007669"/>
    <property type="project" value="InterPro"/>
</dbReference>
<feature type="non-terminal residue" evidence="6">
    <location>
        <position position="67"/>
    </location>
</feature>
<dbReference type="GO" id="GO:1990904">
    <property type="term" value="C:ribonucleoprotein complex"/>
    <property type="evidence" value="ECO:0007669"/>
    <property type="project" value="UniProtKB-KW"/>
</dbReference>
<dbReference type="GO" id="GO:0005840">
    <property type="term" value="C:ribosome"/>
    <property type="evidence" value="ECO:0007669"/>
    <property type="project" value="UniProtKB-KW"/>
</dbReference>
<dbReference type="SMART" id="SM00739">
    <property type="entry name" value="KOW"/>
    <property type="match status" value="1"/>
</dbReference>
<name>T1CBJ6_9ZZZZ</name>
<dbReference type="InterPro" id="IPR014722">
    <property type="entry name" value="Rib_uL2_dom2"/>
</dbReference>
<dbReference type="Pfam" id="PF00467">
    <property type="entry name" value="KOW"/>
    <property type="match status" value="1"/>
</dbReference>
<dbReference type="AlphaFoldDB" id="T1CBJ6"/>
<dbReference type="EMBL" id="AUZZ01001568">
    <property type="protein sequence ID" value="EQD63955.1"/>
    <property type="molecule type" value="Genomic_DNA"/>
</dbReference>
<dbReference type="GO" id="GO:0003735">
    <property type="term" value="F:structural constituent of ribosome"/>
    <property type="evidence" value="ECO:0007669"/>
    <property type="project" value="InterPro"/>
</dbReference>
<accession>T1CBJ6</accession>
<comment type="caution">
    <text evidence="6">The sequence shown here is derived from an EMBL/GenBank/DDBJ whole genome shotgun (WGS) entry which is preliminary data.</text>
</comment>
<dbReference type="PANTHER" id="PTHR12903">
    <property type="entry name" value="MITOCHONDRIAL RIBOSOMAL PROTEIN L24"/>
    <property type="match status" value="1"/>
</dbReference>
<feature type="domain" description="KOW" evidence="5">
    <location>
        <begin position="4"/>
        <end position="31"/>
    </location>
</feature>
<evidence type="ECO:0000313" key="6">
    <source>
        <dbReference type="EMBL" id="EQD63955.1"/>
    </source>
</evidence>
<proteinExistence type="inferred from homology"/>
<keyword evidence="2 6" id="KW-0689">Ribosomal protein</keyword>
<dbReference type="CDD" id="cd06089">
    <property type="entry name" value="KOW_RPL26"/>
    <property type="match status" value="1"/>
</dbReference>
<comment type="similarity">
    <text evidence="1">Belongs to the universal ribosomal protein uL24 family.</text>
</comment>
<dbReference type="InterPro" id="IPR003256">
    <property type="entry name" value="Ribosomal_uL24"/>
</dbReference>
<dbReference type="InterPro" id="IPR005825">
    <property type="entry name" value="Ribosomal_uL24_CS"/>
</dbReference>
<evidence type="ECO:0000259" key="5">
    <source>
        <dbReference type="SMART" id="SM00739"/>
    </source>
</evidence>
<evidence type="ECO:0000256" key="1">
    <source>
        <dbReference type="ARBA" id="ARBA00010618"/>
    </source>
</evidence>
<evidence type="ECO:0000256" key="3">
    <source>
        <dbReference type="ARBA" id="ARBA00023274"/>
    </source>
</evidence>